<feature type="transmembrane region" description="Helical" evidence="8">
    <location>
        <begin position="86"/>
        <end position="105"/>
    </location>
</feature>
<feature type="transmembrane region" description="Helical" evidence="8">
    <location>
        <begin position="231"/>
        <end position="250"/>
    </location>
</feature>
<sequence>MSIFNQILLNPYFLACLSLFIAFLISIRMYPVIILLGYRKNLMATPGHRSSHVKKIPNLGGIGLFVAFSIALTILGSLAYLSPTSLTKLVSLLSAMIILFFLGVKDDIIGLSPRKKLIGQILSAALVVMTTDLRIHNLGGLFGLGDFPYLFSVAFTIFLFVFVVNAFNLVDGIDGLASAIAIIASATFGIFALLNHQYLMILTSFTLIGALAGFLRYNFSEKRKLFMGDSGSMFIGFLLAFQAFSFLAYQDNHYGAFTVSNAPILVLAILSFPLLDTIRVFIIRIKNKRSPFSADRNHIHHRLLDLGLKHKKATIMVSIINIVMIILAFAIGGLDINLQLIIICMAAPVLCLCPFLMERQQGKIKLVMPSFR</sequence>
<dbReference type="GO" id="GO:0046872">
    <property type="term" value="F:metal ion binding"/>
    <property type="evidence" value="ECO:0007669"/>
    <property type="project" value="UniProtKB-KW"/>
</dbReference>
<evidence type="ECO:0000256" key="8">
    <source>
        <dbReference type="SAM" id="Phobius"/>
    </source>
</evidence>
<feature type="transmembrane region" description="Helical" evidence="8">
    <location>
        <begin position="117"/>
        <end position="135"/>
    </location>
</feature>
<dbReference type="AlphaFoldDB" id="A0A1M6LXU2"/>
<gene>
    <name evidence="9" type="ORF">SAMN04487911_1351</name>
</gene>
<keyword evidence="6 8" id="KW-0472">Membrane</keyword>
<reference evidence="9 10" key="1">
    <citation type="submission" date="2016-11" db="EMBL/GenBank/DDBJ databases">
        <authorList>
            <person name="Jaros S."/>
            <person name="Januszkiewicz K."/>
            <person name="Wedrychowicz H."/>
        </authorList>
    </citation>
    <scope>NUCLEOTIDE SEQUENCE [LARGE SCALE GENOMIC DNA]</scope>
    <source>
        <strain evidence="9 10">CGMCC 1.8863</strain>
    </source>
</reference>
<dbReference type="InterPro" id="IPR000715">
    <property type="entry name" value="Glycosyl_transferase_4"/>
</dbReference>
<keyword evidence="5 8" id="KW-1133">Transmembrane helix</keyword>
<feature type="transmembrane region" description="Helical" evidence="8">
    <location>
        <begin position="176"/>
        <end position="194"/>
    </location>
</feature>
<feature type="transmembrane region" description="Helical" evidence="8">
    <location>
        <begin position="313"/>
        <end position="332"/>
    </location>
</feature>
<dbReference type="GO" id="GO:0005886">
    <property type="term" value="C:plasma membrane"/>
    <property type="evidence" value="ECO:0007669"/>
    <property type="project" value="UniProtKB-SubCell"/>
</dbReference>
<comment type="cofactor">
    <cofactor evidence="7">
        <name>Mg(2+)</name>
        <dbReference type="ChEBI" id="CHEBI:18420"/>
    </cofactor>
</comment>
<feature type="transmembrane region" description="Helical" evidence="8">
    <location>
        <begin position="338"/>
        <end position="357"/>
    </location>
</feature>
<dbReference type="OrthoDB" id="9783652at2"/>
<keyword evidence="2" id="KW-1003">Cell membrane</keyword>
<evidence type="ECO:0000313" key="9">
    <source>
        <dbReference type="EMBL" id="SHJ75960.1"/>
    </source>
</evidence>
<evidence type="ECO:0000256" key="7">
    <source>
        <dbReference type="PIRSR" id="PIRSR600715-1"/>
    </source>
</evidence>
<evidence type="ECO:0000256" key="3">
    <source>
        <dbReference type="ARBA" id="ARBA00022679"/>
    </source>
</evidence>
<evidence type="ECO:0000313" key="10">
    <source>
        <dbReference type="Proteomes" id="UP000184231"/>
    </source>
</evidence>
<dbReference type="STRING" id="558155.SAMN04487911_1351"/>
<name>A0A1M6LXU2_9FLAO</name>
<feature type="transmembrane region" description="Helical" evidence="8">
    <location>
        <begin position="59"/>
        <end position="80"/>
    </location>
</feature>
<organism evidence="9 10">
    <name type="scientific">Arenibacter nanhaiticus</name>
    <dbReference type="NCBI Taxonomy" id="558155"/>
    <lineage>
        <taxon>Bacteria</taxon>
        <taxon>Pseudomonadati</taxon>
        <taxon>Bacteroidota</taxon>
        <taxon>Flavobacteriia</taxon>
        <taxon>Flavobacteriales</taxon>
        <taxon>Flavobacteriaceae</taxon>
        <taxon>Arenibacter</taxon>
    </lineage>
</organism>
<feature type="binding site" evidence="7">
    <location>
        <position position="229"/>
    </location>
    <ligand>
        <name>Mg(2+)</name>
        <dbReference type="ChEBI" id="CHEBI:18420"/>
    </ligand>
</feature>
<dbReference type="EMBL" id="FQYX01000035">
    <property type="protein sequence ID" value="SHJ75960.1"/>
    <property type="molecule type" value="Genomic_DNA"/>
</dbReference>
<feature type="binding site" evidence="7">
    <location>
        <position position="168"/>
    </location>
    <ligand>
        <name>Mg(2+)</name>
        <dbReference type="ChEBI" id="CHEBI:18420"/>
    </ligand>
</feature>
<dbReference type="CDD" id="cd06853">
    <property type="entry name" value="GT_WecA_like"/>
    <property type="match status" value="1"/>
</dbReference>
<dbReference type="Proteomes" id="UP000184231">
    <property type="component" value="Unassembled WGS sequence"/>
</dbReference>
<keyword evidence="10" id="KW-1185">Reference proteome</keyword>
<feature type="transmembrane region" description="Helical" evidence="8">
    <location>
        <begin position="262"/>
        <end position="282"/>
    </location>
</feature>
<evidence type="ECO:0000256" key="6">
    <source>
        <dbReference type="ARBA" id="ARBA00023136"/>
    </source>
</evidence>
<evidence type="ECO:0000256" key="1">
    <source>
        <dbReference type="ARBA" id="ARBA00004651"/>
    </source>
</evidence>
<feature type="transmembrane region" description="Helical" evidence="8">
    <location>
        <begin position="12"/>
        <end position="38"/>
    </location>
</feature>
<dbReference type="PANTHER" id="PTHR22926:SF3">
    <property type="entry name" value="UNDECAPRENYL-PHOSPHATE ALPHA-N-ACETYLGLUCOSAMINYL 1-PHOSPHATE TRANSFERASE"/>
    <property type="match status" value="1"/>
</dbReference>
<dbReference type="GO" id="GO:0016780">
    <property type="term" value="F:phosphotransferase activity, for other substituted phosphate groups"/>
    <property type="evidence" value="ECO:0007669"/>
    <property type="project" value="InterPro"/>
</dbReference>
<protein>
    <submittedName>
        <fullName evidence="9">UDP-N-acetylmuramyl pentapeptide phosphotransferase/UDP-N-acetylglucosamine-1-phosphate transferase</fullName>
    </submittedName>
</protein>
<keyword evidence="7" id="KW-0460">Magnesium</keyword>
<keyword evidence="4 8" id="KW-0812">Transmembrane</keyword>
<dbReference type="GO" id="GO:0071555">
    <property type="term" value="P:cell wall organization"/>
    <property type="evidence" value="ECO:0007669"/>
    <property type="project" value="TreeGrafter"/>
</dbReference>
<keyword evidence="7" id="KW-0479">Metal-binding</keyword>
<evidence type="ECO:0000256" key="4">
    <source>
        <dbReference type="ARBA" id="ARBA00022692"/>
    </source>
</evidence>
<dbReference type="GO" id="GO:0009103">
    <property type="term" value="P:lipopolysaccharide biosynthetic process"/>
    <property type="evidence" value="ECO:0007669"/>
    <property type="project" value="TreeGrafter"/>
</dbReference>
<accession>A0A1M6LXU2</accession>
<keyword evidence="3 9" id="KW-0808">Transferase</keyword>
<dbReference type="Pfam" id="PF00953">
    <property type="entry name" value="Glycos_transf_4"/>
    <property type="match status" value="1"/>
</dbReference>
<feature type="transmembrane region" description="Helical" evidence="8">
    <location>
        <begin position="147"/>
        <end position="169"/>
    </location>
</feature>
<feature type="transmembrane region" description="Helical" evidence="8">
    <location>
        <begin position="200"/>
        <end position="219"/>
    </location>
</feature>
<dbReference type="GO" id="GO:0044038">
    <property type="term" value="P:cell wall macromolecule biosynthetic process"/>
    <property type="evidence" value="ECO:0007669"/>
    <property type="project" value="TreeGrafter"/>
</dbReference>
<dbReference type="PANTHER" id="PTHR22926">
    <property type="entry name" value="PHOSPHO-N-ACETYLMURAMOYL-PENTAPEPTIDE-TRANSFERASE"/>
    <property type="match status" value="1"/>
</dbReference>
<comment type="subcellular location">
    <subcellularLocation>
        <location evidence="1">Cell membrane</location>
        <topology evidence="1">Multi-pass membrane protein</topology>
    </subcellularLocation>
</comment>
<evidence type="ECO:0000256" key="5">
    <source>
        <dbReference type="ARBA" id="ARBA00022989"/>
    </source>
</evidence>
<proteinExistence type="predicted"/>
<evidence type="ECO:0000256" key="2">
    <source>
        <dbReference type="ARBA" id="ARBA00022475"/>
    </source>
</evidence>